<proteinExistence type="predicted"/>
<protein>
    <submittedName>
        <fullName evidence="1">Uncharacterized protein</fullName>
    </submittedName>
</protein>
<dbReference type="EMBL" id="DS469731">
    <property type="protein sequence ID" value="EDO34447.1"/>
    <property type="molecule type" value="Genomic_DNA"/>
</dbReference>
<evidence type="ECO:0000313" key="1">
    <source>
        <dbReference type="EMBL" id="EDO34447.1"/>
    </source>
</evidence>
<dbReference type="PhylomeDB" id="A7SPC0"/>
<gene>
    <name evidence="1" type="ORF">NEMVEDRAFT_v1g215342</name>
</gene>
<dbReference type="InParanoid" id="A7SPC0"/>
<sequence>MDDYQVIEELFLQHFALERDSQLVKAVYTFHEMVFRCSWHGFACVRYSLPRLGLLSQEAVVKVVLSDQKQIPYPDNDGFTVSPGVSAAVGTLLIQNDNIKRAMVRLYENEMQRMIQKSDKGFNDSMHKDKDILRKNFVRVKIYFEELNTETIT</sequence>
<dbReference type="HOGENOM" id="CLU_1715407_0_0_1"/>
<name>A7SPC0_NEMVE</name>
<reference evidence="1 2" key="1">
    <citation type="journal article" date="2007" name="Science">
        <title>Sea anemone genome reveals ancestral eumetazoan gene repertoire and genomic organization.</title>
        <authorList>
            <person name="Putnam N.H."/>
            <person name="Srivastava M."/>
            <person name="Hellsten U."/>
            <person name="Dirks B."/>
            <person name="Chapman J."/>
            <person name="Salamov A."/>
            <person name="Terry A."/>
            <person name="Shapiro H."/>
            <person name="Lindquist E."/>
            <person name="Kapitonov V.V."/>
            <person name="Jurka J."/>
            <person name="Genikhovich G."/>
            <person name="Grigoriev I.V."/>
            <person name="Lucas S.M."/>
            <person name="Steele R.E."/>
            <person name="Finnerty J.R."/>
            <person name="Technau U."/>
            <person name="Martindale M.Q."/>
            <person name="Rokhsar D.S."/>
        </authorList>
    </citation>
    <scope>NUCLEOTIDE SEQUENCE [LARGE SCALE GENOMIC DNA]</scope>
    <source>
        <strain evidence="2">CH2 X CH6</strain>
    </source>
</reference>
<organism evidence="1 2">
    <name type="scientific">Nematostella vectensis</name>
    <name type="common">Starlet sea anemone</name>
    <dbReference type="NCBI Taxonomy" id="45351"/>
    <lineage>
        <taxon>Eukaryota</taxon>
        <taxon>Metazoa</taxon>
        <taxon>Cnidaria</taxon>
        <taxon>Anthozoa</taxon>
        <taxon>Hexacorallia</taxon>
        <taxon>Actiniaria</taxon>
        <taxon>Edwardsiidae</taxon>
        <taxon>Nematostella</taxon>
    </lineage>
</organism>
<accession>A7SPC0</accession>
<keyword evidence="2" id="KW-1185">Reference proteome</keyword>
<dbReference type="AlphaFoldDB" id="A7SPC0"/>
<dbReference type="Gene3D" id="2.60.470.10">
    <property type="entry name" value="Acid-sensing ion channels like domains"/>
    <property type="match status" value="1"/>
</dbReference>
<dbReference type="Proteomes" id="UP000001593">
    <property type="component" value="Unassembled WGS sequence"/>
</dbReference>
<evidence type="ECO:0000313" key="2">
    <source>
        <dbReference type="Proteomes" id="UP000001593"/>
    </source>
</evidence>